<dbReference type="KEGG" id="tuz:TUZN_0780"/>
<evidence type="ECO:0000313" key="2">
    <source>
        <dbReference type="Proteomes" id="UP000008138"/>
    </source>
</evidence>
<gene>
    <name evidence="1" type="ordered locus">TUZN_0780</name>
</gene>
<name>F2L519_THEU7</name>
<protein>
    <submittedName>
        <fullName evidence="1">Uncharacterized protein</fullName>
    </submittedName>
</protein>
<evidence type="ECO:0000313" key="1">
    <source>
        <dbReference type="EMBL" id="AEA12268.1"/>
    </source>
</evidence>
<dbReference type="GeneID" id="70537530"/>
<dbReference type="RefSeq" id="WP_013679604.1">
    <property type="nucleotide sequence ID" value="NC_015315.1"/>
</dbReference>
<accession>F2L519</accession>
<dbReference type="EMBL" id="CP002590">
    <property type="protein sequence ID" value="AEA12268.1"/>
    <property type="molecule type" value="Genomic_DNA"/>
</dbReference>
<dbReference type="AlphaFoldDB" id="F2L519"/>
<reference evidence="1 2" key="1">
    <citation type="journal article" date="2011" name="J. Bacteriol.">
        <title>Complete genome sequence of the thermoacidophilic crenarchaeon Thermoproteus uzoniensis 768-20.</title>
        <authorList>
            <person name="Mardanov A.V."/>
            <person name="Gumerov V.M."/>
            <person name="Beletsky A.V."/>
            <person name="Prokofeva M.I."/>
            <person name="Bonch-Osmolovskaya E.A."/>
            <person name="Ravin N.V."/>
            <person name="Skryabin K.G."/>
        </authorList>
    </citation>
    <scope>NUCLEOTIDE SEQUENCE [LARGE SCALE GENOMIC DNA]</scope>
    <source>
        <strain evidence="1 2">768-20</strain>
    </source>
</reference>
<keyword evidence="2" id="KW-1185">Reference proteome</keyword>
<organism evidence="1 2">
    <name type="scientific">Thermoproteus uzoniensis (strain 768-20)</name>
    <dbReference type="NCBI Taxonomy" id="999630"/>
    <lineage>
        <taxon>Archaea</taxon>
        <taxon>Thermoproteota</taxon>
        <taxon>Thermoprotei</taxon>
        <taxon>Thermoproteales</taxon>
        <taxon>Thermoproteaceae</taxon>
        <taxon>Thermoproteus</taxon>
    </lineage>
</organism>
<sequence>MEILRRRPIYVRDWERYLDIRFRLQNPYADFLIGAARLGLEGPLWPS</sequence>
<proteinExistence type="predicted"/>
<dbReference type="HOGENOM" id="CLU_3163319_0_0_2"/>
<dbReference type="Proteomes" id="UP000008138">
    <property type="component" value="Chromosome"/>
</dbReference>
<dbReference type="STRING" id="999630.TUZN_0780"/>
<dbReference type="eggNOG" id="arCOG02110">
    <property type="taxonomic scope" value="Archaea"/>
</dbReference>
<reference key="2">
    <citation type="submission" date="2011-03" db="EMBL/GenBank/DDBJ databases">
        <title>Complete genome sequence of the thermoacidophilic crenarchaeon Thermoproteus uzoniensis 768-20.</title>
        <authorList>
            <person name="Mardanov A.V."/>
            <person name="Gumerov V.M."/>
            <person name="Beletsky A.V."/>
            <person name="Prokofeva M.I."/>
            <person name="Bonch-Osmolovskaya E.A."/>
            <person name="Ravin N.V."/>
            <person name="Skryabin K.G."/>
        </authorList>
    </citation>
    <scope>NUCLEOTIDE SEQUENCE</scope>
    <source>
        <strain>768-20</strain>
    </source>
</reference>